<dbReference type="PANTHER" id="PTHR33204">
    <property type="entry name" value="TRANSCRIPTIONAL REGULATOR, MARR FAMILY"/>
    <property type="match status" value="1"/>
</dbReference>
<dbReference type="Pfam" id="PF01638">
    <property type="entry name" value="HxlR"/>
    <property type="match status" value="1"/>
</dbReference>
<evidence type="ECO:0000313" key="5">
    <source>
        <dbReference type="EMBL" id="RUT66392.1"/>
    </source>
</evidence>
<evidence type="ECO:0000259" key="4">
    <source>
        <dbReference type="PROSITE" id="PS51118"/>
    </source>
</evidence>
<keyword evidence="2" id="KW-0238">DNA-binding</keyword>
<dbReference type="OrthoDB" id="9807069at2"/>
<evidence type="ECO:0000256" key="2">
    <source>
        <dbReference type="ARBA" id="ARBA00023125"/>
    </source>
</evidence>
<dbReference type="Gene3D" id="1.10.10.10">
    <property type="entry name" value="Winged helix-like DNA-binding domain superfamily/Winged helix DNA-binding domain"/>
    <property type="match status" value="1"/>
</dbReference>
<accession>A0A433ZWE3</accession>
<dbReference type="AlphaFoldDB" id="A0A433ZWE3"/>
<evidence type="ECO:0000256" key="1">
    <source>
        <dbReference type="ARBA" id="ARBA00023015"/>
    </source>
</evidence>
<dbReference type="EMBL" id="NRQY01000001">
    <property type="protein sequence ID" value="RUT66392.1"/>
    <property type="molecule type" value="Genomic_DNA"/>
</dbReference>
<name>A0A433ZWE3_MORMO</name>
<organism evidence="5 6">
    <name type="scientific">Morganella morganii</name>
    <name type="common">Proteus morganii</name>
    <dbReference type="NCBI Taxonomy" id="582"/>
    <lineage>
        <taxon>Bacteria</taxon>
        <taxon>Pseudomonadati</taxon>
        <taxon>Pseudomonadota</taxon>
        <taxon>Gammaproteobacteria</taxon>
        <taxon>Enterobacterales</taxon>
        <taxon>Morganellaceae</taxon>
        <taxon>Morganella</taxon>
    </lineage>
</organism>
<feature type="domain" description="HTH hxlR-type" evidence="4">
    <location>
        <begin position="12"/>
        <end position="111"/>
    </location>
</feature>
<dbReference type="InterPro" id="IPR036390">
    <property type="entry name" value="WH_DNA-bd_sf"/>
</dbReference>
<dbReference type="PANTHER" id="PTHR33204:SF29">
    <property type="entry name" value="TRANSCRIPTIONAL REGULATOR"/>
    <property type="match status" value="1"/>
</dbReference>
<dbReference type="InterPro" id="IPR036388">
    <property type="entry name" value="WH-like_DNA-bd_sf"/>
</dbReference>
<dbReference type="SUPFAM" id="SSF46785">
    <property type="entry name" value="Winged helix' DNA-binding domain"/>
    <property type="match status" value="1"/>
</dbReference>
<keyword evidence="1" id="KW-0805">Transcription regulation</keyword>
<sequence length="119" mass="13792">MDRKIKKIEVVSEIEVTLSVIGGKYKPLILNLLSEKTVQRFGEIRAYIVNISQKTLTNQLREMEADGLLTRMVFAEVPPRVEYIIIEKGRSLIPILMLMCDWGYENMGDRYTLLRPECD</sequence>
<keyword evidence="3" id="KW-0804">Transcription</keyword>
<dbReference type="InterPro" id="IPR002577">
    <property type="entry name" value="HTH_HxlR"/>
</dbReference>
<gene>
    <name evidence="5" type="ORF">CKG00_08280</name>
</gene>
<comment type="caution">
    <text evidence="5">The sequence shown here is derived from an EMBL/GenBank/DDBJ whole genome shotgun (WGS) entry which is preliminary data.</text>
</comment>
<dbReference type="Proteomes" id="UP000286908">
    <property type="component" value="Unassembled WGS sequence"/>
</dbReference>
<evidence type="ECO:0000313" key="6">
    <source>
        <dbReference type="Proteomes" id="UP000286908"/>
    </source>
</evidence>
<dbReference type="PROSITE" id="PS51118">
    <property type="entry name" value="HTH_HXLR"/>
    <property type="match status" value="1"/>
</dbReference>
<proteinExistence type="predicted"/>
<protein>
    <submittedName>
        <fullName evidence="5">Transcriptional regulator</fullName>
    </submittedName>
</protein>
<dbReference type="GO" id="GO:0003677">
    <property type="term" value="F:DNA binding"/>
    <property type="evidence" value="ECO:0007669"/>
    <property type="project" value="UniProtKB-KW"/>
</dbReference>
<reference evidence="5 6" key="1">
    <citation type="submission" date="2017-08" db="EMBL/GenBank/DDBJ databases">
        <title>Draft genome sequence of pheromone producing symbiont Morganella morganii, of the female New Zealand grass grub Costelytra giveni.</title>
        <authorList>
            <person name="Laugraud A."/>
            <person name="Young S.D."/>
            <person name="Hurst M.H."/>
        </authorList>
    </citation>
    <scope>NUCLEOTIDE SEQUENCE [LARGE SCALE GENOMIC DNA]</scope>
    <source>
        <strain evidence="5 6">MMsCG</strain>
    </source>
</reference>
<evidence type="ECO:0000256" key="3">
    <source>
        <dbReference type="ARBA" id="ARBA00023163"/>
    </source>
</evidence>